<evidence type="ECO:0000313" key="1">
    <source>
        <dbReference type="EMBL" id="CAG8842638.1"/>
    </source>
</evidence>
<sequence length="48" mass="5499">MSFINVGFVIPVGETEIECVYVEERIRSESSHKGKWLEDKAVVCLRSK</sequence>
<accession>A0ABN7WX02</accession>
<keyword evidence="2" id="KW-1185">Reference proteome</keyword>
<evidence type="ECO:0000313" key="2">
    <source>
        <dbReference type="Proteomes" id="UP000789901"/>
    </source>
</evidence>
<dbReference type="Proteomes" id="UP000789901">
    <property type="component" value="Unassembled WGS sequence"/>
</dbReference>
<feature type="non-terminal residue" evidence="1">
    <location>
        <position position="48"/>
    </location>
</feature>
<comment type="caution">
    <text evidence="1">The sequence shown here is derived from an EMBL/GenBank/DDBJ whole genome shotgun (WGS) entry which is preliminary data.</text>
</comment>
<organism evidence="1 2">
    <name type="scientific">Gigaspora margarita</name>
    <dbReference type="NCBI Taxonomy" id="4874"/>
    <lineage>
        <taxon>Eukaryota</taxon>
        <taxon>Fungi</taxon>
        <taxon>Fungi incertae sedis</taxon>
        <taxon>Mucoromycota</taxon>
        <taxon>Glomeromycotina</taxon>
        <taxon>Glomeromycetes</taxon>
        <taxon>Diversisporales</taxon>
        <taxon>Gigasporaceae</taxon>
        <taxon>Gigaspora</taxon>
    </lineage>
</organism>
<dbReference type="EMBL" id="CAJVQB010069660">
    <property type="protein sequence ID" value="CAG8842638.1"/>
    <property type="molecule type" value="Genomic_DNA"/>
</dbReference>
<proteinExistence type="predicted"/>
<reference evidence="1 2" key="1">
    <citation type="submission" date="2021-06" db="EMBL/GenBank/DDBJ databases">
        <authorList>
            <person name="Kallberg Y."/>
            <person name="Tangrot J."/>
            <person name="Rosling A."/>
        </authorList>
    </citation>
    <scope>NUCLEOTIDE SEQUENCE [LARGE SCALE GENOMIC DNA]</scope>
    <source>
        <strain evidence="1 2">120-4 pot B 10/14</strain>
    </source>
</reference>
<protein>
    <submittedName>
        <fullName evidence="1">37475_t:CDS:1</fullName>
    </submittedName>
</protein>
<gene>
    <name evidence="1" type="ORF">GMARGA_LOCUS36093</name>
</gene>
<name>A0ABN7WX02_GIGMA</name>